<feature type="transmembrane region" description="Helical" evidence="1">
    <location>
        <begin position="97"/>
        <end position="122"/>
    </location>
</feature>
<keyword evidence="3" id="KW-1185">Reference proteome</keyword>
<evidence type="ECO:0000313" key="2">
    <source>
        <dbReference type="EMBL" id="MFC4634511.1"/>
    </source>
</evidence>
<feature type="transmembrane region" description="Helical" evidence="1">
    <location>
        <begin position="7"/>
        <end position="25"/>
    </location>
</feature>
<keyword evidence="1" id="KW-0812">Transmembrane</keyword>
<proteinExistence type="predicted"/>
<feature type="transmembrane region" description="Helical" evidence="1">
    <location>
        <begin position="150"/>
        <end position="169"/>
    </location>
</feature>
<keyword evidence="1" id="KW-0472">Membrane</keyword>
<keyword evidence="1" id="KW-1133">Transmembrane helix</keyword>
<dbReference type="RefSeq" id="WP_379978839.1">
    <property type="nucleotide sequence ID" value="NZ_JBHSFV010000006.1"/>
</dbReference>
<name>A0ABV9HWG5_9FLAO</name>
<sequence length="178" mass="20017">MAKKIGILILIVIISIILASIYGILHNQISYSISSEYFTKFKFDQIGEWLHQVENERIAISFVGFVSTWWFGLLLGLIIGIVGMFQPNSKIMWKSGIGAIFRTLGIAIGIGLVGILVGRFLISNLNANWNLPAELIDRKNFLTAGTMHNFSYFGGIIGLIYGIIYQLKIKKHHKESER</sequence>
<feature type="transmembrane region" description="Helical" evidence="1">
    <location>
        <begin position="58"/>
        <end position="85"/>
    </location>
</feature>
<dbReference type="EMBL" id="JBHSFV010000006">
    <property type="protein sequence ID" value="MFC4634511.1"/>
    <property type="molecule type" value="Genomic_DNA"/>
</dbReference>
<accession>A0ABV9HWG5</accession>
<comment type="caution">
    <text evidence="2">The sequence shown here is derived from an EMBL/GenBank/DDBJ whole genome shotgun (WGS) entry which is preliminary data.</text>
</comment>
<evidence type="ECO:0000256" key="1">
    <source>
        <dbReference type="SAM" id="Phobius"/>
    </source>
</evidence>
<evidence type="ECO:0008006" key="4">
    <source>
        <dbReference type="Google" id="ProtNLM"/>
    </source>
</evidence>
<reference evidence="3" key="1">
    <citation type="journal article" date="2019" name="Int. J. Syst. Evol. Microbiol.">
        <title>The Global Catalogue of Microorganisms (GCM) 10K type strain sequencing project: providing services to taxonomists for standard genome sequencing and annotation.</title>
        <authorList>
            <consortium name="The Broad Institute Genomics Platform"/>
            <consortium name="The Broad Institute Genome Sequencing Center for Infectious Disease"/>
            <person name="Wu L."/>
            <person name="Ma J."/>
        </authorList>
    </citation>
    <scope>NUCLEOTIDE SEQUENCE [LARGE SCALE GENOMIC DNA]</scope>
    <source>
        <strain evidence="3">YJ-61-S</strain>
    </source>
</reference>
<organism evidence="2 3">
    <name type="scientific">Dokdonia ponticola</name>
    <dbReference type="NCBI Taxonomy" id="2041041"/>
    <lineage>
        <taxon>Bacteria</taxon>
        <taxon>Pseudomonadati</taxon>
        <taxon>Bacteroidota</taxon>
        <taxon>Flavobacteriia</taxon>
        <taxon>Flavobacteriales</taxon>
        <taxon>Flavobacteriaceae</taxon>
        <taxon>Dokdonia</taxon>
    </lineage>
</organism>
<gene>
    <name evidence="2" type="ORF">ACFO3O_11370</name>
</gene>
<dbReference type="Proteomes" id="UP001596043">
    <property type="component" value="Unassembled WGS sequence"/>
</dbReference>
<evidence type="ECO:0000313" key="3">
    <source>
        <dbReference type="Proteomes" id="UP001596043"/>
    </source>
</evidence>
<protein>
    <recommendedName>
        <fullName evidence="4">Signal peptide-containing protein</fullName>
    </recommendedName>
</protein>